<dbReference type="AlphaFoldDB" id="A0A6L7AA71"/>
<dbReference type="Proteomes" id="UP000478636">
    <property type="component" value="Unassembled WGS sequence"/>
</dbReference>
<comment type="caution">
    <text evidence="1">The sequence shown here is derived from an EMBL/GenBank/DDBJ whole genome shotgun (WGS) entry which is preliminary data.</text>
</comment>
<name>A0A6L7AA71_LEULA</name>
<gene>
    <name evidence="1" type="ORF">GQS40_06595</name>
</gene>
<accession>A0A6L7AA71</accession>
<dbReference type="EMBL" id="WSZI01000013">
    <property type="protein sequence ID" value="MWN21340.1"/>
    <property type="molecule type" value="Genomic_DNA"/>
</dbReference>
<organism evidence="1 2">
    <name type="scientific">Leuconostoc lactis</name>
    <dbReference type="NCBI Taxonomy" id="1246"/>
    <lineage>
        <taxon>Bacteria</taxon>
        <taxon>Bacillati</taxon>
        <taxon>Bacillota</taxon>
        <taxon>Bacilli</taxon>
        <taxon>Lactobacillales</taxon>
        <taxon>Lactobacillaceae</taxon>
        <taxon>Leuconostoc</taxon>
    </lineage>
</organism>
<evidence type="ECO:0000313" key="1">
    <source>
        <dbReference type="EMBL" id="MWN21340.1"/>
    </source>
</evidence>
<protein>
    <submittedName>
        <fullName evidence="1">Uncharacterized protein</fullName>
    </submittedName>
</protein>
<proteinExistence type="predicted"/>
<evidence type="ECO:0000313" key="2">
    <source>
        <dbReference type="Proteomes" id="UP000478636"/>
    </source>
</evidence>
<reference evidence="1 2" key="1">
    <citation type="submission" date="2019-12" db="EMBL/GenBank/DDBJ databases">
        <title>Complete genome sequence of Leuconostoc lactis strain AVN1 provides insights into metabolic potential.</title>
        <authorList>
            <person name="Besrour N."/>
            <person name="Najjari A."/>
            <person name="Fhoula I."/>
            <person name="Jaballah S."/>
            <person name="Klibi N."/>
            <person name="Ouzari H.I."/>
        </authorList>
    </citation>
    <scope>NUCLEOTIDE SEQUENCE [LARGE SCALE GENOMIC DNA]</scope>
    <source>
        <strain evidence="1 2">AVN1</strain>
    </source>
</reference>
<sequence length="132" mass="14902">MTDLKIVAFAPMLNNKITGVYEFDALPTSYAFSFETGLIGVQNGKEYRLDYVLKNQFNQIIYTDQKQTKFIFSSEISEKQDHILNGSITLTTIPLSIPAGLNIFDLNLKIFDSDNHELLAEANTHFATMLSD</sequence>